<name>A0A6A8DHC3_9BACI</name>
<gene>
    <name evidence="2" type="ORF">GH741_14735</name>
</gene>
<keyword evidence="1" id="KW-0472">Membrane</keyword>
<dbReference type="AlphaFoldDB" id="A0A6A8DHC3"/>
<evidence type="ECO:0000256" key="1">
    <source>
        <dbReference type="SAM" id="Phobius"/>
    </source>
</evidence>
<feature type="transmembrane region" description="Helical" evidence="1">
    <location>
        <begin position="12"/>
        <end position="29"/>
    </location>
</feature>
<evidence type="ECO:0000313" key="2">
    <source>
        <dbReference type="EMBL" id="MRH43896.1"/>
    </source>
</evidence>
<evidence type="ECO:0000313" key="3">
    <source>
        <dbReference type="Proteomes" id="UP000799092"/>
    </source>
</evidence>
<proteinExistence type="predicted"/>
<keyword evidence="3" id="KW-1185">Reference proteome</keyword>
<reference evidence="2" key="1">
    <citation type="submission" date="2019-11" db="EMBL/GenBank/DDBJ databases">
        <authorList>
            <person name="Li J."/>
        </authorList>
    </citation>
    <scope>NUCLEOTIDE SEQUENCE</scope>
    <source>
        <strain evidence="2">B6B</strain>
    </source>
</reference>
<feature type="transmembrane region" description="Helical" evidence="1">
    <location>
        <begin position="105"/>
        <end position="126"/>
    </location>
</feature>
<dbReference type="RefSeq" id="WP_153737519.1">
    <property type="nucleotide sequence ID" value="NZ_WJNG01000012.1"/>
</dbReference>
<dbReference type="OrthoDB" id="2381462at2"/>
<keyword evidence="1" id="KW-0812">Transmembrane</keyword>
<sequence length="169" mass="20169">MILPEQFDQNELFVLTSLLIFYSLLFWLPNRFPLSLIILMMISSATVARLTDHLLSGSKMNLYSIMDLDKYELFDFFTYLLYAPFGYFLVYGYDKFKLQGISVLLYILVWALGATAFGEISLLFGVFKYKEWEASYSFTYYFIMISLMLLVYRFFKRSYKLHKVEIYNR</sequence>
<dbReference type="Proteomes" id="UP000799092">
    <property type="component" value="Unassembled WGS sequence"/>
</dbReference>
<feature type="transmembrane region" description="Helical" evidence="1">
    <location>
        <begin position="36"/>
        <end position="56"/>
    </location>
</feature>
<accession>A0A6A8DHC3</accession>
<feature type="transmembrane region" description="Helical" evidence="1">
    <location>
        <begin position="76"/>
        <end position="93"/>
    </location>
</feature>
<comment type="caution">
    <text evidence="2">The sequence shown here is derived from an EMBL/GenBank/DDBJ whole genome shotgun (WGS) entry which is preliminary data.</text>
</comment>
<organism evidence="2 3">
    <name type="scientific">Aquibacillus halophilus</name>
    <dbReference type="NCBI Taxonomy" id="930132"/>
    <lineage>
        <taxon>Bacteria</taxon>
        <taxon>Bacillati</taxon>
        <taxon>Bacillota</taxon>
        <taxon>Bacilli</taxon>
        <taxon>Bacillales</taxon>
        <taxon>Bacillaceae</taxon>
        <taxon>Aquibacillus</taxon>
    </lineage>
</organism>
<keyword evidence="1" id="KW-1133">Transmembrane helix</keyword>
<protein>
    <submittedName>
        <fullName evidence="2">Uncharacterized protein</fullName>
    </submittedName>
</protein>
<dbReference type="EMBL" id="WJNG01000012">
    <property type="protein sequence ID" value="MRH43896.1"/>
    <property type="molecule type" value="Genomic_DNA"/>
</dbReference>
<feature type="transmembrane region" description="Helical" evidence="1">
    <location>
        <begin position="138"/>
        <end position="155"/>
    </location>
</feature>